<dbReference type="AlphaFoldDB" id="A0A238FBF0"/>
<sequence>MLGNHRSHVMAKVLDVTTHHWQIKAAARLDPERQQRFEQHAERISAEQALRRAWQKWPAHPILAAAASIKTSTGSSSTTATTLHNQEFSAEASAPAAAGPASLPIELIPLILESLYDYPESFDPAPFADLARICLVSKAFLRFGVELLYRDIRLDIVEQWDQTPLTEQEQIEFGVGVPGEPELRRTACHLKKLGLHDTLQGNEALRRHVRSLVLDANFEGDREEYDELESMTMMNFTIDKMAPLFEMCQALHEVTIKGFLGLDMLYIISEMTRWRRQITSLVIESSYFDSDLSILSMVLDRFVALKDLVVYGHFEHLSNLLETLDLDSFHLESLAIGSFAQSLLPMISKGSRTTLKSLNIEMDATGWALGDFSLKEFPNLQMVTIVAFEPKDIDARINDSKHFKTLKDVVVVIRPRPESREDADKYADIDLTKIPRQMRFLDLWEAPFPAATIMAYGKGTRRGTGSMLWNDEFWTDEERGQVDEIWKARDGPT</sequence>
<proteinExistence type="predicted"/>
<evidence type="ECO:0000313" key="2">
    <source>
        <dbReference type="Proteomes" id="UP000198372"/>
    </source>
</evidence>
<dbReference type="EMBL" id="FMSP01000005">
    <property type="protein sequence ID" value="SCV70109.1"/>
    <property type="molecule type" value="Genomic_DNA"/>
</dbReference>
<accession>A0A238FBF0</accession>
<name>A0A238FBF0_9BASI</name>
<protein>
    <submittedName>
        <fullName evidence="1">BQ2448_1503 protein</fullName>
    </submittedName>
</protein>
<gene>
    <name evidence="1" type="ORF">BQ2448_1503</name>
</gene>
<dbReference type="SUPFAM" id="SSF52047">
    <property type="entry name" value="RNI-like"/>
    <property type="match status" value="1"/>
</dbReference>
<reference evidence="2" key="1">
    <citation type="submission" date="2016-09" db="EMBL/GenBank/DDBJ databases">
        <authorList>
            <person name="Jeantristanb JTB J.-T."/>
            <person name="Ricardo R."/>
        </authorList>
    </citation>
    <scope>NUCLEOTIDE SEQUENCE [LARGE SCALE GENOMIC DNA]</scope>
</reference>
<evidence type="ECO:0000313" key="1">
    <source>
        <dbReference type="EMBL" id="SCV70109.1"/>
    </source>
</evidence>
<keyword evidence="2" id="KW-1185">Reference proteome</keyword>
<organism evidence="1 2">
    <name type="scientific">Microbotryum intermedium</name>
    <dbReference type="NCBI Taxonomy" id="269621"/>
    <lineage>
        <taxon>Eukaryota</taxon>
        <taxon>Fungi</taxon>
        <taxon>Dikarya</taxon>
        <taxon>Basidiomycota</taxon>
        <taxon>Pucciniomycotina</taxon>
        <taxon>Microbotryomycetes</taxon>
        <taxon>Microbotryales</taxon>
        <taxon>Microbotryaceae</taxon>
        <taxon>Microbotryum</taxon>
    </lineage>
</organism>
<dbReference type="Proteomes" id="UP000198372">
    <property type="component" value="Unassembled WGS sequence"/>
</dbReference>
<dbReference type="OrthoDB" id="2535791at2759"/>